<organism evidence="3">
    <name type="scientific">marine metagenome</name>
    <dbReference type="NCBI Taxonomy" id="408172"/>
    <lineage>
        <taxon>unclassified sequences</taxon>
        <taxon>metagenomes</taxon>
        <taxon>ecological metagenomes</taxon>
    </lineage>
</organism>
<name>A0A382B1L3_9ZZZZ</name>
<protein>
    <recommendedName>
        <fullName evidence="2">Phage tail assembly chaperone-like domain-containing protein</fullName>
    </recommendedName>
</protein>
<dbReference type="EMBL" id="UINC01027783">
    <property type="protein sequence ID" value="SVB07628.1"/>
    <property type="molecule type" value="Genomic_DNA"/>
</dbReference>
<sequence length="236" mass="27693">VDDSEGKTSTMTYTGPSRLILWMDKETHNVMNSWDPKDVPDQPLALDLYEMELNSDTTENTIRMMMLWGGIPITKLYEVEVGPADQANGRLVDPTDLREVYRDPVADYDGENWRPLRYVNHHKNYKIHDPEDEGEESWNWDLIREQRNKLLERSDSAVHAEMPDDLKEKWAKYRQQLRDIPQDWPDVPVDLIRQPKAPNDDEKDELFEDDNQPVIKIADRSAEDKLMLKQFVKGVK</sequence>
<proteinExistence type="predicted"/>
<feature type="domain" description="Phage tail assembly chaperone-like" evidence="2">
    <location>
        <begin position="142"/>
        <end position="198"/>
    </location>
</feature>
<accession>A0A382B1L3</accession>
<dbReference type="Pfam" id="PF16778">
    <property type="entry name" value="Phage_tail_APC"/>
    <property type="match status" value="1"/>
</dbReference>
<dbReference type="Gene3D" id="6.10.140.1310">
    <property type="match status" value="1"/>
</dbReference>
<dbReference type="InterPro" id="IPR031893">
    <property type="entry name" value="Phage_tail_APC"/>
</dbReference>
<gene>
    <name evidence="3" type="ORF">METZ01_LOCUS160482</name>
</gene>
<dbReference type="AlphaFoldDB" id="A0A382B1L3"/>
<feature type="non-terminal residue" evidence="3">
    <location>
        <position position="1"/>
    </location>
</feature>
<evidence type="ECO:0000259" key="2">
    <source>
        <dbReference type="Pfam" id="PF16778"/>
    </source>
</evidence>
<feature type="region of interest" description="Disordered" evidence="1">
    <location>
        <begin position="185"/>
        <end position="211"/>
    </location>
</feature>
<evidence type="ECO:0000313" key="3">
    <source>
        <dbReference type="EMBL" id="SVB07628.1"/>
    </source>
</evidence>
<reference evidence="3" key="1">
    <citation type="submission" date="2018-05" db="EMBL/GenBank/DDBJ databases">
        <authorList>
            <person name="Lanie J.A."/>
            <person name="Ng W.-L."/>
            <person name="Kazmierczak K.M."/>
            <person name="Andrzejewski T.M."/>
            <person name="Davidsen T.M."/>
            <person name="Wayne K.J."/>
            <person name="Tettelin H."/>
            <person name="Glass J.I."/>
            <person name="Rusch D."/>
            <person name="Podicherti R."/>
            <person name="Tsui H.-C.T."/>
            <person name="Winkler M.E."/>
        </authorList>
    </citation>
    <scope>NUCLEOTIDE SEQUENCE</scope>
</reference>
<evidence type="ECO:0000256" key="1">
    <source>
        <dbReference type="SAM" id="MobiDB-lite"/>
    </source>
</evidence>
<feature type="compositionally biased region" description="Acidic residues" evidence="1">
    <location>
        <begin position="201"/>
        <end position="211"/>
    </location>
</feature>